<keyword evidence="4" id="KW-0804">Transcription</keyword>
<keyword evidence="5" id="KW-0539">Nucleus</keyword>
<dbReference type="GO" id="GO:0043565">
    <property type="term" value="F:sequence-specific DNA binding"/>
    <property type="evidence" value="ECO:0007669"/>
    <property type="project" value="InterPro"/>
</dbReference>
<keyword evidence="2" id="KW-0805">Transcription regulation</keyword>
<dbReference type="InterPro" id="IPR044810">
    <property type="entry name" value="WRKY_plant"/>
</dbReference>
<dbReference type="SMART" id="SM00774">
    <property type="entry name" value="WRKY"/>
    <property type="match status" value="1"/>
</dbReference>
<dbReference type="Gene3D" id="2.20.25.80">
    <property type="entry name" value="WRKY domain"/>
    <property type="match status" value="1"/>
</dbReference>
<evidence type="ECO:0000256" key="5">
    <source>
        <dbReference type="ARBA" id="ARBA00023242"/>
    </source>
</evidence>
<dbReference type="PROSITE" id="PS50811">
    <property type="entry name" value="WRKY"/>
    <property type="match status" value="1"/>
</dbReference>
<dbReference type="Pfam" id="PF03106">
    <property type="entry name" value="WRKY"/>
    <property type="match status" value="1"/>
</dbReference>
<feature type="domain" description="WRKY" evidence="6">
    <location>
        <begin position="115"/>
        <end position="173"/>
    </location>
</feature>
<evidence type="ECO:0000313" key="8">
    <source>
        <dbReference type="Proteomes" id="UP001163823"/>
    </source>
</evidence>
<name>A0AAD7LPC4_QUISA</name>
<keyword evidence="8" id="KW-1185">Reference proteome</keyword>
<reference evidence="7" key="1">
    <citation type="journal article" date="2023" name="Science">
        <title>Elucidation of the pathway for biosynthesis of saponin adjuvants from the soapbark tree.</title>
        <authorList>
            <person name="Reed J."/>
            <person name="Orme A."/>
            <person name="El-Demerdash A."/>
            <person name="Owen C."/>
            <person name="Martin L.B.B."/>
            <person name="Misra R.C."/>
            <person name="Kikuchi S."/>
            <person name="Rejzek M."/>
            <person name="Martin A.C."/>
            <person name="Harkess A."/>
            <person name="Leebens-Mack J."/>
            <person name="Louveau T."/>
            <person name="Stephenson M.J."/>
            <person name="Osbourn A."/>
        </authorList>
    </citation>
    <scope>NUCLEOTIDE SEQUENCE</scope>
    <source>
        <strain evidence="7">S10</strain>
    </source>
</reference>
<evidence type="ECO:0000259" key="6">
    <source>
        <dbReference type="PROSITE" id="PS50811"/>
    </source>
</evidence>
<keyword evidence="3" id="KW-0238">DNA-binding</keyword>
<dbReference type="SUPFAM" id="SSF118290">
    <property type="entry name" value="WRKY DNA-binding domain"/>
    <property type="match status" value="1"/>
</dbReference>
<evidence type="ECO:0000256" key="1">
    <source>
        <dbReference type="ARBA" id="ARBA00004123"/>
    </source>
</evidence>
<comment type="subcellular location">
    <subcellularLocation>
        <location evidence="1">Nucleus</location>
    </subcellularLocation>
</comment>
<accession>A0AAD7LPC4</accession>
<gene>
    <name evidence="7" type="ORF">O6P43_016459</name>
</gene>
<organism evidence="7 8">
    <name type="scientific">Quillaja saponaria</name>
    <name type="common">Soap bark tree</name>
    <dbReference type="NCBI Taxonomy" id="32244"/>
    <lineage>
        <taxon>Eukaryota</taxon>
        <taxon>Viridiplantae</taxon>
        <taxon>Streptophyta</taxon>
        <taxon>Embryophyta</taxon>
        <taxon>Tracheophyta</taxon>
        <taxon>Spermatophyta</taxon>
        <taxon>Magnoliopsida</taxon>
        <taxon>eudicotyledons</taxon>
        <taxon>Gunneridae</taxon>
        <taxon>Pentapetalae</taxon>
        <taxon>rosids</taxon>
        <taxon>fabids</taxon>
        <taxon>Fabales</taxon>
        <taxon>Quillajaceae</taxon>
        <taxon>Quillaja</taxon>
    </lineage>
</organism>
<dbReference type="AlphaFoldDB" id="A0AAD7LPC4"/>
<comment type="caution">
    <text evidence="7">The sequence shown here is derived from an EMBL/GenBank/DDBJ whole genome shotgun (WGS) entry which is preliminary data.</text>
</comment>
<sequence length="291" mass="33219">MENLLPNRRKVIDELRKGRECASQLQELLSKNESESELAAENLMSNILSSFSNTLLVLACNESEEVSKMQGSWISPKSEDSEESCKSIYMAKDRRGCYKRRRSAETLERDTPIQIDDGHAWRKYGQKVILKAKFPRSYYRCTHKTDQNCQATKQVQKIQEDPTLYRTTYYGQHTCRNFQRAPEIILDSPNSPSDTSMLLSFDTAMSSKQDQHPFFSSFPSIKQEGNHIIKEDHIPKSNDDYLVSNQSSSSDYLMSSDLTTFQSSDHGDVISDILAGSIGQLDDVLLQQLQF</sequence>
<evidence type="ECO:0000256" key="2">
    <source>
        <dbReference type="ARBA" id="ARBA00023015"/>
    </source>
</evidence>
<proteinExistence type="predicted"/>
<protein>
    <submittedName>
        <fullName evidence="7">WRKY transcription factor</fullName>
    </submittedName>
</protein>
<dbReference type="PANTHER" id="PTHR31282">
    <property type="entry name" value="WRKY TRANSCRIPTION FACTOR 21-RELATED"/>
    <property type="match status" value="1"/>
</dbReference>
<evidence type="ECO:0000256" key="3">
    <source>
        <dbReference type="ARBA" id="ARBA00023125"/>
    </source>
</evidence>
<dbReference type="EMBL" id="JARAOO010000007">
    <property type="protein sequence ID" value="KAJ7961066.1"/>
    <property type="molecule type" value="Genomic_DNA"/>
</dbReference>
<dbReference type="GO" id="GO:0003700">
    <property type="term" value="F:DNA-binding transcription factor activity"/>
    <property type="evidence" value="ECO:0007669"/>
    <property type="project" value="InterPro"/>
</dbReference>
<evidence type="ECO:0000313" key="7">
    <source>
        <dbReference type="EMBL" id="KAJ7961066.1"/>
    </source>
</evidence>
<dbReference type="GO" id="GO:0005634">
    <property type="term" value="C:nucleus"/>
    <property type="evidence" value="ECO:0007669"/>
    <property type="project" value="UniProtKB-SubCell"/>
</dbReference>
<evidence type="ECO:0000256" key="4">
    <source>
        <dbReference type="ARBA" id="ARBA00023163"/>
    </source>
</evidence>
<dbReference type="InterPro" id="IPR036576">
    <property type="entry name" value="WRKY_dom_sf"/>
</dbReference>
<dbReference type="Proteomes" id="UP001163823">
    <property type="component" value="Chromosome 7"/>
</dbReference>
<dbReference type="KEGG" id="qsa:O6P43_016459"/>
<dbReference type="InterPro" id="IPR003657">
    <property type="entry name" value="WRKY_dom"/>
</dbReference>